<dbReference type="InterPro" id="IPR050639">
    <property type="entry name" value="SSR_resolvase"/>
</dbReference>
<dbReference type="PANTHER" id="PTHR30461:SF23">
    <property type="entry name" value="DNA RECOMBINASE-RELATED"/>
    <property type="match status" value="1"/>
</dbReference>
<accession>A0A419T996</accession>
<evidence type="ECO:0000259" key="2">
    <source>
        <dbReference type="PROSITE" id="PS51737"/>
    </source>
</evidence>
<dbReference type="RefSeq" id="WP_120195469.1">
    <property type="nucleotide sequence ID" value="NZ_MCIA01000003.1"/>
</dbReference>
<feature type="domain" description="Recombinase" evidence="2">
    <location>
        <begin position="178"/>
        <end position="319"/>
    </location>
</feature>
<dbReference type="AlphaFoldDB" id="A0A419T996"/>
<dbReference type="PANTHER" id="PTHR30461">
    <property type="entry name" value="DNA-INVERTASE FROM LAMBDOID PROPHAGE"/>
    <property type="match status" value="1"/>
</dbReference>
<evidence type="ECO:0008006" key="5">
    <source>
        <dbReference type="Google" id="ProtNLM"/>
    </source>
</evidence>
<dbReference type="Pfam" id="PF07508">
    <property type="entry name" value="Recombinase"/>
    <property type="match status" value="1"/>
</dbReference>
<reference evidence="3 4" key="1">
    <citation type="submission" date="2016-08" db="EMBL/GenBank/DDBJ databases">
        <title>A new outlook on sporulation: Clostridium algidixylanolyticum.</title>
        <authorList>
            <person name="Poppleton D.I."/>
            <person name="Gribaldo S."/>
        </authorList>
    </citation>
    <scope>NUCLEOTIDE SEQUENCE [LARGE SCALE GENOMIC DNA]</scope>
    <source>
        <strain evidence="3 4">SPL73</strain>
    </source>
</reference>
<dbReference type="GO" id="GO:0003677">
    <property type="term" value="F:DNA binding"/>
    <property type="evidence" value="ECO:0007669"/>
    <property type="project" value="InterPro"/>
</dbReference>
<comment type="caution">
    <text evidence="3">The sequence shown here is derived from an EMBL/GenBank/DDBJ whole genome shotgun (WGS) entry which is preliminary data.</text>
</comment>
<name>A0A419T996_9FIRM</name>
<dbReference type="Gene3D" id="3.90.1750.20">
    <property type="entry name" value="Putative Large Serine Recombinase, Chain B, Domain 2"/>
    <property type="match status" value="1"/>
</dbReference>
<dbReference type="Pfam" id="PF13408">
    <property type="entry name" value="Zn_ribbon_recom"/>
    <property type="match status" value="1"/>
</dbReference>
<sequence length="532" mass="62485">MIVNDNHTSSELKQFVNEYKVAVYLRLSKEDETIGQSTSIENQRNILMEYVRLQGWVCHKVYIDDGYSGLRFDRPGFRQLLSDIEKKKINLVITKDLSRLGRDYIATGYYLERYFPEKNIRYIALSDGIDTSTTDSFNDMGPFKSLLNDMYAKDISKKIRFVFDQKRKRGQFIGAFAPYGYLKDTNNKNKLIIDPYASSIVVRIYKLILNDNSMGAIAKILNEEKVPSPIAYKETFCNYKNRRTDRRLWNQGMIKNVCTNPTYLGHMAQRRSERVNYKSKKMKNYKQSEWIIVENTHEPIIEQDQYNLVQEMIVKKAVLYSRKDGAKHLLNGLVYCKECGAKLTYKKVNGQHKMNCIMYLKHGKDYCCSHYIDEETLNDFVVKELINIADKVLPLDYEAQFGSLVKKEKLDMYGGEIFQLEKRCGEIQTYIKRLYEDRVKNIIANDTFISLLNDYSKEKEMINTQYQHIKNLQLELKASQIGSEDYKKCLTDIIQFRTPDKAILTQLIEKIEIDKERNVFISYNFKSPFQKE</sequence>
<dbReference type="SMART" id="SM00857">
    <property type="entry name" value="Resolvase"/>
    <property type="match status" value="1"/>
</dbReference>
<dbReference type="GO" id="GO:0000150">
    <property type="term" value="F:DNA strand exchange activity"/>
    <property type="evidence" value="ECO:0007669"/>
    <property type="project" value="InterPro"/>
</dbReference>
<evidence type="ECO:0000313" key="4">
    <source>
        <dbReference type="Proteomes" id="UP000284277"/>
    </source>
</evidence>
<organism evidence="3 4">
    <name type="scientific">Lacrimispora algidixylanolytica</name>
    <dbReference type="NCBI Taxonomy" id="94868"/>
    <lineage>
        <taxon>Bacteria</taxon>
        <taxon>Bacillati</taxon>
        <taxon>Bacillota</taxon>
        <taxon>Clostridia</taxon>
        <taxon>Lachnospirales</taxon>
        <taxon>Lachnospiraceae</taxon>
        <taxon>Lacrimispora</taxon>
    </lineage>
</organism>
<dbReference type="PROSITE" id="PS51737">
    <property type="entry name" value="RECOMBINASE_DNA_BIND"/>
    <property type="match status" value="1"/>
</dbReference>
<dbReference type="SUPFAM" id="SSF53041">
    <property type="entry name" value="Resolvase-like"/>
    <property type="match status" value="1"/>
</dbReference>
<keyword evidence="4" id="KW-1185">Reference proteome</keyword>
<protein>
    <recommendedName>
        <fullName evidence="5">Recombinase</fullName>
    </recommendedName>
</protein>
<dbReference type="InterPro" id="IPR038109">
    <property type="entry name" value="DNA_bind_recomb_sf"/>
</dbReference>
<dbReference type="InterPro" id="IPR011109">
    <property type="entry name" value="DNA_bind_recombinase_dom"/>
</dbReference>
<dbReference type="EMBL" id="MCIA01000003">
    <property type="protein sequence ID" value="RKD34039.1"/>
    <property type="molecule type" value="Genomic_DNA"/>
</dbReference>
<evidence type="ECO:0000259" key="1">
    <source>
        <dbReference type="PROSITE" id="PS51736"/>
    </source>
</evidence>
<dbReference type="OrthoDB" id="9784557at2"/>
<dbReference type="PROSITE" id="PS51736">
    <property type="entry name" value="RECOMBINASES_3"/>
    <property type="match status" value="1"/>
</dbReference>
<proteinExistence type="predicted"/>
<dbReference type="InterPro" id="IPR036162">
    <property type="entry name" value="Resolvase-like_N_sf"/>
</dbReference>
<dbReference type="InterPro" id="IPR006119">
    <property type="entry name" value="Resolv_N"/>
</dbReference>
<dbReference type="Pfam" id="PF00239">
    <property type="entry name" value="Resolvase"/>
    <property type="match status" value="1"/>
</dbReference>
<gene>
    <name evidence="3" type="ORF">BET01_12845</name>
</gene>
<feature type="domain" description="Resolvase/invertase-type recombinase catalytic" evidence="1">
    <location>
        <begin position="20"/>
        <end position="170"/>
    </location>
</feature>
<dbReference type="Proteomes" id="UP000284277">
    <property type="component" value="Unassembled WGS sequence"/>
</dbReference>
<dbReference type="InterPro" id="IPR025827">
    <property type="entry name" value="Zn_ribbon_recom_dom"/>
</dbReference>
<dbReference type="Gene3D" id="3.40.50.1390">
    <property type="entry name" value="Resolvase, N-terminal catalytic domain"/>
    <property type="match status" value="1"/>
</dbReference>
<evidence type="ECO:0000313" key="3">
    <source>
        <dbReference type="EMBL" id="RKD34039.1"/>
    </source>
</evidence>